<dbReference type="SUPFAM" id="SSF81901">
    <property type="entry name" value="HCP-like"/>
    <property type="match status" value="1"/>
</dbReference>
<dbReference type="Gene3D" id="1.25.40.10">
    <property type="entry name" value="Tetratricopeptide repeat domain"/>
    <property type="match status" value="1"/>
</dbReference>
<evidence type="ECO:0000256" key="1">
    <source>
        <dbReference type="SAM" id="SignalP"/>
    </source>
</evidence>
<accession>A0A934WQF6</accession>
<dbReference type="RefSeq" id="WP_201177614.1">
    <property type="nucleotide sequence ID" value="NZ_JAEPWM010000015.1"/>
</dbReference>
<organism evidence="2 3">
    <name type="scientific">Ramlibacter ginsenosidimutans</name>
    <dbReference type="NCBI Taxonomy" id="502333"/>
    <lineage>
        <taxon>Bacteria</taxon>
        <taxon>Pseudomonadati</taxon>
        <taxon>Pseudomonadota</taxon>
        <taxon>Betaproteobacteria</taxon>
        <taxon>Burkholderiales</taxon>
        <taxon>Comamonadaceae</taxon>
        <taxon>Ramlibacter</taxon>
    </lineage>
</organism>
<evidence type="ECO:0000313" key="2">
    <source>
        <dbReference type="EMBL" id="MBK6009200.1"/>
    </source>
</evidence>
<dbReference type="EMBL" id="JAEPWM010000015">
    <property type="protein sequence ID" value="MBK6009200.1"/>
    <property type="molecule type" value="Genomic_DNA"/>
</dbReference>
<proteinExistence type="predicted"/>
<comment type="caution">
    <text evidence="2">The sequence shown here is derived from an EMBL/GenBank/DDBJ whole genome shotgun (WGS) entry which is preliminary data.</text>
</comment>
<evidence type="ECO:0000313" key="3">
    <source>
        <dbReference type="Proteomes" id="UP000630528"/>
    </source>
</evidence>
<sequence>MWKSGVAALVAAAVISPVLAQPDDFDQGMNTLWEALWHQSGTPTRLVRWEQDIKVRIFGVNLAQHKQHTLQALTEVAAEGGIKVIDVSGRPDAAQVANVSIEIVPDNMLEDAQPCVTFLNFQVETKIDSAAMQMRNRDAWRCAYHESMHVMGVRGHPSGKSVLSYFPTKVDGLLPLDRVMLHAWYSPRTHGGMTPFEVLPVLADELIASAPEKDRAAESAERDRFFHSTIEQMQSFADGKGDIPMIVKRSGKSTNEGIRFGRMEMSYFLGVAYLEGSTVPQDPNQAVLWLQRAATLGSRTAQTRLGAATAPR</sequence>
<gene>
    <name evidence="2" type="ORF">JJB11_24140</name>
</gene>
<dbReference type="Pfam" id="PF08238">
    <property type="entry name" value="Sel1"/>
    <property type="match status" value="1"/>
</dbReference>
<feature type="chain" id="PRO_5037620681" evidence="1">
    <location>
        <begin position="21"/>
        <end position="312"/>
    </location>
</feature>
<dbReference type="Proteomes" id="UP000630528">
    <property type="component" value="Unassembled WGS sequence"/>
</dbReference>
<dbReference type="InterPro" id="IPR011990">
    <property type="entry name" value="TPR-like_helical_dom_sf"/>
</dbReference>
<name>A0A934WQF6_9BURK</name>
<dbReference type="AlphaFoldDB" id="A0A934WQF6"/>
<reference evidence="2" key="1">
    <citation type="journal article" date="2012" name="J. Microbiol. Biotechnol.">
        <title>Ramlibacter ginsenosidimutans sp. nov., with ginsenoside-converting activity.</title>
        <authorList>
            <person name="Wang L."/>
            <person name="An D.S."/>
            <person name="Kim S.G."/>
            <person name="Jin F.X."/>
            <person name="Kim S.C."/>
            <person name="Lee S.T."/>
            <person name="Im W.T."/>
        </authorList>
    </citation>
    <scope>NUCLEOTIDE SEQUENCE</scope>
    <source>
        <strain evidence="2">KACC 17527</strain>
    </source>
</reference>
<protein>
    <submittedName>
        <fullName evidence="2">SEL1-like repeat protein</fullName>
    </submittedName>
</protein>
<reference evidence="2" key="2">
    <citation type="submission" date="2021-01" db="EMBL/GenBank/DDBJ databases">
        <authorList>
            <person name="Kang M."/>
        </authorList>
    </citation>
    <scope>NUCLEOTIDE SEQUENCE</scope>
    <source>
        <strain evidence="2">KACC 17527</strain>
    </source>
</reference>
<feature type="signal peptide" evidence="1">
    <location>
        <begin position="1"/>
        <end position="20"/>
    </location>
</feature>
<dbReference type="InterPro" id="IPR006597">
    <property type="entry name" value="Sel1-like"/>
</dbReference>
<dbReference type="SMART" id="SM00671">
    <property type="entry name" value="SEL1"/>
    <property type="match status" value="1"/>
</dbReference>
<keyword evidence="1" id="KW-0732">Signal</keyword>
<keyword evidence="3" id="KW-1185">Reference proteome</keyword>